<dbReference type="InterPro" id="IPR011006">
    <property type="entry name" value="CheY-like_superfamily"/>
</dbReference>
<dbReference type="RefSeq" id="WP_087152282.1">
    <property type="nucleotide sequence ID" value="NZ_VMSO01000014.1"/>
</dbReference>
<evidence type="ECO:0000256" key="2">
    <source>
        <dbReference type="ARBA" id="ARBA00023015"/>
    </source>
</evidence>
<dbReference type="Proteomes" id="UP000322025">
    <property type="component" value="Unassembled WGS sequence"/>
</dbReference>
<dbReference type="CDD" id="cd17536">
    <property type="entry name" value="REC_YesN-like"/>
    <property type="match status" value="1"/>
</dbReference>
<dbReference type="Pfam" id="PF00072">
    <property type="entry name" value="Response_reg"/>
    <property type="match status" value="1"/>
</dbReference>
<dbReference type="Gene3D" id="1.10.10.60">
    <property type="entry name" value="Homeodomain-like"/>
    <property type="match status" value="2"/>
</dbReference>
<evidence type="ECO:0000256" key="3">
    <source>
        <dbReference type="ARBA" id="ARBA00023125"/>
    </source>
</evidence>
<dbReference type="InterPro" id="IPR001789">
    <property type="entry name" value="Sig_transdc_resp-reg_receiver"/>
</dbReference>
<dbReference type="PANTHER" id="PTHR43280">
    <property type="entry name" value="ARAC-FAMILY TRANSCRIPTIONAL REGULATOR"/>
    <property type="match status" value="1"/>
</dbReference>
<comment type="function">
    <text evidence="5">May play the central regulatory role in sporulation. It may be an element of the effector pathway responsible for the activation of sporulation genes in response to nutritional stress. Spo0A may act in concert with spo0H (a sigma factor) to control the expression of some genes that are critical to the sporulation process.</text>
</comment>
<dbReference type="SMART" id="SM00448">
    <property type="entry name" value="REC"/>
    <property type="match status" value="1"/>
</dbReference>
<organism evidence="9 10">
    <name type="scientific">Mediterraneibacter catenae</name>
    <dbReference type="NCBI Taxonomy" id="2594882"/>
    <lineage>
        <taxon>Bacteria</taxon>
        <taxon>Bacillati</taxon>
        <taxon>Bacillota</taxon>
        <taxon>Clostridia</taxon>
        <taxon>Lachnospirales</taxon>
        <taxon>Lachnospiraceae</taxon>
        <taxon>Mediterraneibacter</taxon>
    </lineage>
</organism>
<sequence length="522" mass="60111">MKILVVVREKAEAGEIKKMLQRIVPISEMEQNDCDGCCCKIVGTAGDGQTGCEMVRRECPDLLIADVELPVVDGLEMLEKIRGDHRDVKVVLLAERENFSQVKRAINLGVEGYLVKPVREDELQQAVARAEEKWKKECMTEAVLSIENIFMACLNGQLSPNPQFNMMTRQRFGLTIEEPGAVFAVWLGDGFEEQKGRARSVIGQAKGFGAGRASRVFEARVWKILFVVLYQMENENQEYTYFQKEIVPKLCRQLSGTVVCIWAKAKRIADLPDVLKHMNLMKDWNLLFDRGELIRQEVIDSQRTVPLKYPVEIENQARQAVTVKDGEEIKRAYYRLYDYLRREPHSPGEMKECLIRINMALLNVYKAQWEIESEVEIQRCMQAISTAMSWREIRAAMESFLTMLNFDAFEEKEDSRLSPLVRKAVQIVRKYFDQGITLEEVAGRLFVSEEYLSSQFKKETGAGFTETIRKYRIDRIKELLIGTKLKINQIAELTGYADSKYMSRVFKEETGMLPTEFRKAAH</sequence>
<keyword evidence="4" id="KW-0804">Transcription</keyword>
<dbReference type="EMBL" id="VMSO01000014">
    <property type="protein sequence ID" value="KAA8500965.1"/>
    <property type="molecule type" value="Genomic_DNA"/>
</dbReference>
<accession>A0A5M9I190</accession>
<dbReference type="Gene3D" id="3.40.50.2300">
    <property type="match status" value="1"/>
</dbReference>
<dbReference type="Pfam" id="PF12833">
    <property type="entry name" value="HTH_18"/>
    <property type="match status" value="1"/>
</dbReference>
<evidence type="ECO:0000313" key="9">
    <source>
        <dbReference type="EMBL" id="KAA8500965.1"/>
    </source>
</evidence>
<evidence type="ECO:0000256" key="4">
    <source>
        <dbReference type="ARBA" id="ARBA00023163"/>
    </source>
</evidence>
<evidence type="ECO:0000256" key="5">
    <source>
        <dbReference type="ARBA" id="ARBA00024867"/>
    </source>
</evidence>
<feature type="modified residue" description="4-aspartylphosphate" evidence="6">
    <location>
        <position position="66"/>
    </location>
</feature>
<dbReference type="AlphaFoldDB" id="A0A5M9I190"/>
<evidence type="ECO:0000256" key="1">
    <source>
        <dbReference type="ARBA" id="ARBA00018672"/>
    </source>
</evidence>
<gene>
    <name evidence="9" type="ORF">FNY66_11020</name>
</gene>
<dbReference type="GO" id="GO:0043565">
    <property type="term" value="F:sequence-specific DNA binding"/>
    <property type="evidence" value="ECO:0007669"/>
    <property type="project" value="InterPro"/>
</dbReference>
<reference evidence="9" key="1">
    <citation type="submission" date="2019-07" db="EMBL/GenBank/DDBJ databases">
        <authorList>
            <person name="Wongkuna S."/>
            <person name="Scaria J."/>
        </authorList>
    </citation>
    <scope>NUCLEOTIDE SEQUENCE [LARGE SCALE GENOMIC DNA]</scope>
    <source>
        <strain evidence="9">SW178</strain>
    </source>
</reference>
<keyword evidence="6" id="KW-0597">Phosphoprotein</keyword>
<feature type="domain" description="Response regulatory" evidence="8">
    <location>
        <begin position="2"/>
        <end position="131"/>
    </location>
</feature>
<dbReference type="GO" id="GO:0000160">
    <property type="term" value="P:phosphorelay signal transduction system"/>
    <property type="evidence" value="ECO:0007669"/>
    <property type="project" value="InterPro"/>
</dbReference>
<evidence type="ECO:0000313" key="10">
    <source>
        <dbReference type="Proteomes" id="UP000322025"/>
    </source>
</evidence>
<dbReference type="InterPro" id="IPR018060">
    <property type="entry name" value="HTH_AraC"/>
</dbReference>
<proteinExistence type="predicted"/>
<dbReference type="SUPFAM" id="SSF46689">
    <property type="entry name" value="Homeodomain-like"/>
    <property type="match status" value="1"/>
</dbReference>
<keyword evidence="3" id="KW-0238">DNA-binding</keyword>
<dbReference type="SMART" id="SM00342">
    <property type="entry name" value="HTH_ARAC"/>
    <property type="match status" value="1"/>
</dbReference>
<keyword evidence="2" id="KW-0805">Transcription regulation</keyword>
<protein>
    <recommendedName>
        <fullName evidence="1">Stage 0 sporulation protein A homolog</fullName>
    </recommendedName>
</protein>
<dbReference type="PANTHER" id="PTHR43280:SF10">
    <property type="entry name" value="REGULATORY PROTEIN POCR"/>
    <property type="match status" value="1"/>
</dbReference>
<keyword evidence="10" id="KW-1185">Reference proteome</keyword>
<name>A0A5M9I190_9FIRM</name>
<evidence type="ECO:0000259" key="8">
    <source>
        <dbReference type="PROSITE" id="PS50110"/>
    </source>
</evidence>
<dbReference type="PROSITE" id="PS01124">
    <property type="entry name" value="HTH_ARAC_FAMILY_2"/>
    <property type="match status" value="1"/>
</dbReference>
<dbReference type="SUPFAM" id="SSF52172">
    <property type="entry name" value="CheY-like"/>
    <property type="match status" value="1"/>
</dbReference>
<feature type="domain" description="HTH araC/xylS-type" evidence="7">
    <location>
        <begin position="422"/>
        <end position="520"/>
    </location>
</feature>
<evidence type="ECO:0000256" key="6">
    <source>
        <dbReference type="PROSITE-ProRule" id="PRU00169"/>
    </source>
</evidence>
<dbReference type="PROSITE" id="PS50110">
    <property type="entry name" value="RESPONSE_REGULATORY"/>
    <property type="match status" value="1"/>
</dbReference>
<comment type="caution">
    <text evidence="9">The sequence shown here is derived from an EMBL/GenBank/DDBJ whole genome shotgun (WGS) entry which is preliminary data.</text>
</comment>
<dbReference type="GO" id="GO:0003700">
    <property type="term" value="F:DNA-binding transcription factor activity"/>
    <property type="evidence" value="ECO:0007669"/>
    <property type="project" value="InterPro"/>
</dbReference>
<dbReference type="OrthoDB" id="1817726at2"/>
<evidence type="ECO:0000259" key="7">
    <source>
        <dbReference type="PROSITE" id="PS01124"/>
    </source>
</evidence>
<dbReference type="InterPro" id="IPR009057">
    <property type="entry name" value="Homeodomain-like_sf"/>
</dbReference>